<dbReference type="EMBL" id="BMLK01000009">
    <property type="protein sequence ID" value="GGN50388.1"/>
    <property type="molecule type" value="Genomic_DNA"/>
</dbReference>
<accession>A0ABQ2JN26</accession>
<sequence>MLNQPNGRKHSGNVQGLRPDVRTSPGDGEPGWASGLRKLYNSVVEEPLPDSFQDLLKKLDDSDDA</sequence>
<reference evidence="4" key="1">
    <citation type="journal article" date="2019" name="Int. J. Syst. Evol. Microbiol.">
        <title>The Global Catalogue of Microorganisms (GCM) 10K type strain sequencing project: providing services to taxonomists for standard genome sequencing and annotation.</title>
        <authorList>
            <consortium name="The Broad Institute Genomics Platform"/>
            <consortium name="The Broad Institute Genome Sequencing Center for Infectious Disease"/>
            <person name="Wu L."/>
            <person name="Ma J."/>
        </authorList>
    </citation>
    <scope>NUCLEOTIDE SEQUENCE [LARGE SCALE GENOMIC DNA]</scope>
    <source>
        <strain evidence="4">CGMCC 1.6784</strain>
    </source>
</reference>
<gene>
    <name evidence="3" type="ORF">GCM10011349_21980</name>
</gene>
<feature type="domain" description="Anti-sigma factor NepR" evidence="2">
    <location>
        <begin position="30"/>
        <end position="62"/>
    </location>
</feature>
<evidence type="ECO:0000313" key="4">
    <source>
        <dbReference type="Proteomes" id="UP000605099"/>
    </source>
</evidence>
<name>A0ABQ2JN26_9SPHN</name>
<keyword evidence="4" id="KW-1185">Reference proteome</keyword>
<evidence type="ECO:0000259" key="2">
    <source>
        <dbReference type="Pfam" id="PF18557"/>
    </source>
</evidence>
<evidence type="ECO:0000313" key="3">
    <source>
        <dbReference type="EMBL" id="GGN50388.1"/>
    </source>
</evidence>
<dbReference type="Proteomes" id="UP000605099">
    <property type="component" value="Unassembled WGS sequence"/>
</dbReference>
<comment type="caution">
    <text evidence="3">The sequence shown here is derived from an EMBL/GenBank/DDBJ whole genome shotgun (WGS) entry which is preliminary data.</text>
</comment>
<proteinExistence type="predicted"/>
<dbReference type="InterPro" id="IPR041649">
    <property type="entry name" value="NepR"/>
</dbReference>
<dbReference type="Pfam" id="PF18557">
    <property type="entry name" value="NepR"/>
    <property type="match status" value="1"/>
</dbReference>
<evidence type="ECO:0000256" key="1">
    <source>
        <dbReference type="SAM" id="MobiDB-lite"/>
    </source>
</evidence>
<organism evidence="3 4">
    <name type="scientific">Novosphingobium indicum</name>
    <dbReference type="NCBI Taxonomy" id="462949"/>
    <lineage>
        <taxon>Bacteria</taxon>
        <taxon>Pseudomonadati</taxon>
        <taxon>Pseudomonadota</taxon>
        <taxon>Alphaproteobacteria</taxon>
        <taxon>Sphingomonadales</taxon>
        <taxon>Sphingomonadaceae</taxon>
        <taxon>Novosphingobium</taxon>
    </lineage>
</organism>
<protein>
    <recommendedName>
        <fullName evidence="2">Anti-sigma factor NepR domain-containing protein</fullName>
    </recommendedName>
</protein>
<feature type="region of interest" description="Disordered" evidence="1">
    <location>
        <begin position="1"/>
        <end position="34"/>
    </location>
</feature>